<dbReference type="AlphaFoldDB" id="A0A2P2R1V4"/>
<sequence>MSRTNPSCREHLIAGGCPHRSSYEQLAPSRTRNQGNETRSRRPRGSPE</sequence>
<dbReference type="EMBL" id="GGEC01092686">
    <property type="protein sequence ID" value="MBX73170.1"/>
    <property type="molecule type" value="Transcribed_RNA"/>
</dbReference>
<evidence type="ECO:0000256" key="1">
    <source>
        <dbReference type="SAM" id="MobiDB-lite"/>
    </source>
</evidence>
<protein>
    <submittedName>
        <fullName evidence="2">Uncharacterized protein</fullName>
    </submittedName>
</protein>
<evidence type="ECO:0000313" key="2">
    <source>
        <dbReference type="EMBL" id="MBX73170.1"/>
    </source>
</evidence>
<name>A0A2P2R1V4_RHIMU</name>
<accession>A0A2P2R1V4</accession>
<reference evidence="2" key="1">
    <citation type="submission" date="2018-02" db="EMBL/GenBank/DDBJ databases">
        <title>Rhizophora mucronata_Transcriptome.</title>
        <authorList>
            <person name="Meera S.P."/>
            <person name="Sreeshan A."/>
            <person name="Augustine A."/>
        </authorList>
    </citation>
    <scope>NUCLEOTIDE SEQUENCE</scope>
    <source>
        <tissue evidence="2">Leaf</tissue>
    </source>
</reference>
<feature type="region of interest" description="Disordered" evidence="1">
    <location>
        <begin position="1"/>
        <end position="48"/>
    </location>
</feature>
<feature type="compositionally biased region" description="Polar residues" evidence="1">
    <location>
        <begin position="28"/>
        <end position="37"/>
    </location>
</feature>
<organism evidence="2">
    <name type="scientific">Rhizophora mucronata</name>
    <name type="common">Asiatic mangrove</name>
    <dbReference type="NCBI Taxonomy" id="61149"/>
    <lineage>
        <taxon>Eukaryota</taxon>
        <taxon>Viridiplantae</taxon>
        <taxon>Streptophyta</taxon>
        <taxon>Embryophyta</taxon>
        <taxon>Tracheophyta</taxon>
        <taxon>Spermatophyta</taxon>
        <taxon>Magnoliopsida</taxon>
        <taxon>eudicotyledons</taxon>
        <taxon>Gunneridae</taxon>
        <taxon>Pentapetalae</taxon>
        <taxon>rosids</taxon>
        <taxon>fabids</taxon>
        <taxon>Malpighiales</taxon>
        <taxon>Rhizophoraceae</taxon>
        <taxon>Rhizophora</taxon>
    </lineage>
</organism>
<proteinExistence type="predicted"/>